<dbReference type="RefSeq" id="WP_032028575.1">
    <property type="nucleotide sequence ID" value="NZ_CAJHEU010000015.1"/>
</dbReference>
<name>A0A7X1VMZ4_ACIBA</name>
<proteinExistence type="predicted"/>
<dbReference type="AlphaFoldDB" id="A0A7X1VMZ4"/>
<evidence type="ECO:0000313" key="1">
    <source>
        <dbReference type="EMBL" id="MQR50764.1"/>
    </source>
</evidence>
<sequence length="573" mass="66080">MLQICTGKLFSKDIEYRNNLKGIIYTNLKLLRDEKIQTKAGSIVYAENASSPNTVIYEIEELIEESESKPGLLISHGINSLILDFSAILSFALNCTASPSHSLTERLLSEQEGVSTQRSPNKMFKTVFDKNIFCSEESQKFFINFTNHLIGLERKTYIGVMSSIRTYVTGMHRIADDFELAYTLLVASIESLAQNFDGHQSTWEDYDQNKKKIIDEALKGCEEDISVKVREAILSIEHTSLRKRFQAFALEHVSPTFFREEADFAINPISRLDLPTALNNAYQARSKYVHNLIKLPKQLTLAKYSEFCIIKDKRWLTLQGLSRLARHVIIQFVMKQETVENEPYDYSLERSNILQVHLAPQYWIAAPDFSEGAGIQKLEGFLSQLKECLTNTPNASVTDLTNVLDEFESRIDTLKQVDKKAFLALYILYNAYLNKSFENREVRVKKVKRFIAKHENKISNPCVEGLIVTSLLTLPFEWNIEVHDKYLKQYFRERDKKLKIRCPDIFESGMILQLAERYREAGNAKKALELIEMAVENLPSHQGLRHFEIEYKQQPQPIDSKEILFPKNEEIIT</sequence>
<comment type="caution">
    <text evidence="1">The sequence shown here is derived from an EMBL/GenBank/DDBJ whole genome shotgun (WGS) entry which is preliminary data.</text>
</comment>
<gene>
    <name evidence="1" type="ORF">F2P40_15800</name>
</gene>
<reference evidence="1 2" key="1">
    <citation type="submission" date="2019-10" db="EMBL/GenBank/DDBJ databases">
        <title>Genetic environment of the oxa23 gene and comparative analysis of carbapenem resistant Acinetobacter baumannii isolates belonging to global clone 1, lineage 2 recovered in a burns hospital outbreak in 2012-2013.</title>
        <authorList>
            <person name="Douraghi M."/>
            <person name="Aris P."/>
            <person name="Kenyon J."/>
            <person name="Hamidian M."/>
        </authorList>
    </citation>
    <scope>NUCLEOTIDE SEQUENCE [LARGE SCALE GENOMIC DNA]</scope>
    <source>
        <strain evidence="1 2">ABS103</strain>
    </source>
</reference>
<protein>
    <submittedName>
        <fullName evidence="1">Uncharacterized protein</fullName>
    </submittedName>
</protein>
<evidence type="ECO:0000313" key="2">
    <source>
        <dbReference type="Proteomes" id="UP000461234"/>
    </source>
</evidence>
<organism evidence="1 2">
    <name type="scientific">Acinetobacter baumannii</name>
    <dbReference type="NCBI Taxonomy" id="470"/>
    <lineage>
        <taxon>Bacteria</taxon>
        <taxon>Pseudomonadati</taxon>
        <taxon>Pseudomonadota</taxon>
        <taxon>Gammaproteobacteria</taxon>
        <taxon>Moraxellales</taxon>
        <taxon>Moraxellaceae</taxon>
        <taxon>Acinetobacter</taxon>
        <taxon>Acinetobacter calcoaceticus/baumannii complex</taxon>
    </lineage>
</organism>
<dbReference type="EMBL" id="WIOC01000024">
    <property type="protein sequence ID" value="MQR50764.1"/>
    <property type="molecule type" value="Genomic_DNA"/>
</dbReference>
<dbReference type="Proteomes" id="UP000461234">
    <property type="component" value="Unassembled WGS sequence"/>
</dbReference>
<accession>A0A7X1VMZ4</accession>